<dbReference type="NCBIfam" id="NF007006">
    <property type="entry name" value="PRK09469.1"/>
    <property type="match status" value="1"/>
</dbReference>
<evidence type="ECO:0000256" key="6">
    <source>
        <dbReference type="PIRSR" id="PIRSR604809-2"/>
    </source>
</evidence>
<evidence type="ECO:0000256" key="2">
    <source>
        <dbReference type="ARBA" id="ARBA00012937"/>
    </source>
</evidence>
<name>A0A0F6TPK4_9GAMM</name>
<dbReference type="EC" id="6.3.1.2" evidence="2 12"/>
<evidence type="ECO:0000313" key="16">
    <source>
        <dbReference type="EMBL" id="AKE51294.1"/>
    </source>
</evidence>
<feature type="binding site" evidence="7">
    <location>
        <position position="270"/>
    </location>
    <ligand>
        <name>Mg(2+)</name>
        <dbReference type="ChEBI" id="CHEBI:18420"/>
        <label>1</label>
    </ligand>
</feature>
<evidence type="ECO:0000256" key="9">
    <source>
        <dbReference type="PROSITE-ProRule" id="PRU01330"/>
    </source>
</evidence>
<feature type="domain" description="GS catalytic" evidence="15">
    <location>
        <begin position="105"/>
        <end position="469"/>
    </location>
</feature>
<dbReference type="Gene3D" id="3.10.20.70">
    <property type="entry name" value="Glutamine synthetase, N-terminal domain"/>
    <property type="match status" value="1"/>
</dbReference>
<dbReference type="GO" id="GO:0019740">
    <property type="term" value="P:nitrogen utilization"/>
    <property type="evidence" value="ECO:0007669"/>
    <property type="project" value="TreeGrafter"/>
</dbReference>
<dbReference type="PATRIC" id="fig|914150.5.peg.312"/>
<dbReference type="STRING" id="914150.TQ33_0306"/>
<feature type="binding site" evidence="6">
    <location>
        <position position="340"/>
    </location>
    <ligand>
        <name>ATP</name>
        <dbReference type="ChEBI" id="CHEBI:30616"/>
    </ligand>
</feature>
<protein>
    <recommendedName>
        <fullName evidence="3 12">Glutamine synthetase</fullName>
        <ecNumber evidence="2 12">6.3.1.2</ecNumber>
    </recommendedName>
</protein>
<evidence type="ECO:0000256" key="5">
    <source>
        <dbReference type="PIRSR" id="PIRSR604809-1"/>
    </source>
</evidence>
<feature type="binding site" evidence="5">
    <location>
        <position position="360"/>
    </location>
    <ligand>
        <name>L-glutamate</name>
        <dbReference type="ChEBI" id="CHEBI:29985"/>
    </ligand>
</feature>
<dbReference type="Pfam" id="PF03951">
    <property type="entry name" value="Gln-synt_N"/>
    <property type="match status" value="1"/>
</dbReference>
<dbReference type="KEGG" id="kge:TQ33_0306"/>
<dbReference type="RefSeq" id="WP_046560495.1">
    <property type="nucleotide sequence ID" value="NZ_CP010975.1"/>
</dbReference>
<dbReference type="InterPro" id="IPR027303">
    <property type="entry name" value="Gln_synth_gly_rich_site"/>
</dbReference>
<evidence type="ECO:0000256" key="12">
    <source>
        <dbReference type="RuleBase" id="RU004356"/>
    </source>
</evidence>
<comment type="cofactor">
    <cofactor evidence="7">
        <name>Mg(2+)</name>
        <dbReference type="ChEBI" id="CHEBI:18420"/>
    </cofactor>
    <text evidence="7">Binds 2 Mg(2+) ions per subunit.</text>
</comment>
<evidence type="ECO:0000259" key="14">
    <source>
        <dbReference type="PROSITE" id="PS51986"/>
    </source>
</evidence>
<gene>
    <name evidence="16" type="ORF">TQ33_0306</name>
</gene>
<feature type="binding site" evidence="5">
    <location>
        <position position="322"/>
    </location>
    <ligand>
        <name>L-glutamate</name>
        <dbReference type="ChEBI" id="CHEBI:29985"/>
    </ligand>
</feature>
<dbReference type="PANTHER" id="PTHR43407:SF2">
    <property type="entry name" value="GLUTAMINE SYNTHETASE"/>
    <property type="match status" value="1"/>
</dbReference>
<keyword evidence="6 12" id="KW-0547">Nucleotide-binding</keyword>
<evidence type="ECO:0000256" key="4">
    <source>
        <dbReference type="ARBA" id="ARBA00049436"/>
    </source>
</evidence>
<dbReference type="Pfam" id="PF00120">
    <property type="entry name" value="Gln-synt_C"/>
    <property type="match status" value="1"/>
</dbReference>
<dbReference type="InterPro" id="IPR008147">
    <property type="entry name" value="Gln_synt_N"/>
</dbReference>
<feature type="binding site" evidence="6">
    <location>
        <position position="208"/>
    </location>
    <ligand>
        <name>ATP</name>
        <dbReference type="ChEBI" id="CHEBI:30616"/>
    </ligand>
</feature>
<dbReference type="GO" id="GO:0046872">
    <property type="term" value="F:metal ion binding"/>
    <property type="evidence" value="ECO:0007669"/>
    <property type="project" value="UniProtKB-KW"/>
</dbReference>
<evidence type="ECO:0000256" key="3">
    <source>
        <dbReference type="ARBA" id="ARBA00021364"/>
    </source>
</evidence>
<keyword evidence="11" id="KW-0963">Cytoplasm</keyword>
<evidence type="ECO:0000256" key="13">
    <source>
        <dbReference type="SAM" id="MobiDB-lite"/>
    </source>
</evidence>
<dbReference type="PROSITE" id="PS00181">
    <property type="entry name" value="GLNA_ATP"/>
    <property type="match status" value="1"/>
</dbReference>
<dbReference type="GO" id="GO:0005737">
    <property type="term" value="C:cytoplasm"/>
    <property type="evidence" value="ECO:0007669"/>
    <property type="project" value="UniProtKB-SubCell"/>
</dbReference>
<dbReference type="PROSITE" id="PS00182">
    <property type="entry name" value="GLNA_ADENYLATION"/>
    <property type="match status" value="1"/>
</dbReference>
<evidence type="ECO:0000256" key="8">
    <source>
        <dbReference type="PIRSR" id="PIRSR604809-50"/>
    </source>
</evidence>
<dbReference type="PROSITE" id="PS51986">
    <property type="entry name" value="GS_BETA_GRASP"/>
    <property type="match status" value="1"/>
</dbReference>
<evidence type="ECO:0000256" key="10">
    <source>
        <dbReference type="RuleBase" id="RU000384"/>
    </source>
</evidence>
<feature type="binding site" evidence="7">
    <location>
        <position position="132"/>
    </location>
    <ligand>
        <name>Mg(2+)</name>
        <dbReference type="ChEBI" id="CHEBI:18420"/>
        <label>1</label>
    </ligand>
</feature>
<comment type="subunit">
    <text evidence="11">Oligomer of 12 subunits arranged in the form of two hexagons.</text>
</comment>
<evidence type="ECO:0000256" key="11">
    <source>
        <dbReference type="RuleBase" id="RU000387"/>
    </source>
</evidence>
<evidence type="ECO:0000256" key="7">
    <source>
        <dbReference type="PIRSR" id="PIRSR604809-3"/>
    </source>
</evidence>
<organism evidence="16 17">
    <name type="scientific">Kangiella geojedonensis</name>
    <dbReference type="NCBI Taxonomy" id="914150"/>
    <lineage>
        <taxon>Bacteria</taxon>
        <taxon>Pseudomonadati</taxon>
        <taxon>Pseudomonadota</taxon>
        <taxon>Gammaproteobacteria</taxon>
        <taxon>Kangiellales</taxon>
        <taxon>Kangiellaceae</taxon>
        <taxon>Kangiella</taxon>
    </lineage>
</organism>
<dbReference type="AlphaFoldDB" id="A0A0F6TPK4"/>
<dbReference type="GO" id="GO:0005524">
    <property type="term" value="F:ATP binding"/>
    <property type="evidence" value="ECO:0007669"/>
    <property type="project" value="UniProtKB-KW"/>
</dbReference>
<feature type="binding site" evidence="5">
    <location>
        <position position="340"/>
    </location>
    <ligand>
        <name>L-glutamate</name>
        <dbReference type="ChEBI" id="CHEBI:29985"/>
    </ligand>
</feature>
<dbReference type="OrthoDB" id="9807095at2"/>
<dbReference type="GO" id="GO:0004356">
    <property type="term" value="F:glutamine synthetase activity"/>
    <property type="evidence" value="ECO:0007669"/>
    <property type="project" value="UniProtKB-EC"/>
</dbReference>
<comment type="similarity">
    <text evidence="1 9 10">Belongs to the glutamine synthetase family.</text>
</comment>
<evidence type="ECO:0000256" key="1">
    <source>
        <dbReference type="ARBA" id="ARBA00009897"/>
    </source>
</evidence>
<keyword evidence="7" id="KW-0460">Magnesium</keyword>
<feature type="domain" description="GS beta-grasp" evidence="14">
    <location>
        <begin position="13"/>
        <end position="97"/>
    </location>
</feature>
<dbReference type="InterPro" id="IPR014746">
    <property type="entry name" value="Gln_synth/guanido_kin_cat_dom"/>
</dbReference>
<feature type="binding site" evidence="7">
    <location>
        <position position="358"/>
    </location>
    <ligand>
        <name>Mg(2+)</name>
        <dbReference type="ChEBI" id="CHEBI:18420"/>
        <label>1</label>
    </ligand>
</feature>
<feature type="binding site" evidence="7">
    <location>
        <position position="213"/>
    </location>
    <ligand>
        <name>Mg(2+)</name>
        <dbReference type="ChEBI" id="CHEBI:18420"/>
        <label>1</label>
    </ligand>
</feature>
<sequence>MSVDNVLKMIEEYDVKFVDLRFTDTKGKEQHVTIPARVVDEDLLTDGKMFDGSSIAGWKGINESDMVLMPNTDTALMDPFYEDATLLLRCDILEPATMSGYDRDPRSVARRAEEYLKSTGLADSAFFGPEPEFFIFEDVKFKTDISGSSYKIDDPEAAWNSDKSYEGGNTGHRPRVKGGYFPVPPVDSSQDLRSQMCLVLESMGQVIEAHHHEVGTAGQNEIATQFNSLVKKADEIQIMKYVIHNVAHAYGKTATFMPKPLAGDNGSGMHVHMSLAKDGNNIFAGDKYAGLSEEALYYVGGIIKHAKALNALTNPSTNSYKRLVPGFEAPVMLAYSAKNRSASIRVPHVGSAKARRIEVRFPDPMANPYLAFAGLMMAGLDGIQNKIHPGDAMDKDLYDLPAEEAMSIPQVAGSLEEALDALDNDREFLTRGGVFSDDMLDAYINLKREDVERLKLTPSPVEFDLYYSL</sequence>
<dbReference type="InterPro" id="IPR008146">
    <property type="entry name" value="Gln_synth_cat_dom"/>
</dbReference>
<feature type="binding site" evidence="5">
    <location>
        <begin position="265"/>
        <end position="266"/>
    </location>
    <ligand>
        <name>L-glutamate</name>
        <dbReference type="ChEBI" id="CHEBI:29985"/>
    </ligand>
</feature>
<accession>A0A0F6TPK4</accession>
<feature type="binding site" evidence="6">
    <location>
        <position position="353"/>
    </location>
    <ligand>
        <name>ATP</name>
        <dbReference type="ChEBI" id="CHEBI:30616"/>
    </ligand>
</feature>
<feature type="modified residue" description="O-AMP-tyrosine" evidence="8">
    <location>
        <position position="398"/>
    </location>
</feature>
<dbReference type="FunFam" id="3.10.20.70:FF:000001">
    <property type="entry name" value="Glutamine synthetase"/>
    <property type="match status" value="1"/>
</dbReference>
<feature type="binding site" evidence="7">
    <location>
        <position position="221"/>
    </location>
    <ligand>
        <name>Mg(2+)</name>
        <dbReference type="ChEBI" id="CHEBI:18420"/>
        <label>1</label>
    </ligand>
</feature>
<keyword evidence="8" id="KW-0597">Phosphoprotein</keyword>
<feature type="binding site" evidence="5">
    <location>
        <position position="328"/>
    </location>
    <ligand>
        <name>L-glutamate</name>
        <dbReference type="ChEBI" id="CHEBI:29985"/>
    </ligand>
</feature>
<dbReference type="GO" id="GO:0006542">
    <property type="term" value="P:glutamine biosynthetic process"/>
    <property type="evidence" value="ECO:0007669"/>
    <property type="project" value="InterPro"/>
</dbReference>
<dbReference type="Gene3D" id="3.30.590.10">
    <property type="entry name" value="Glutamine synthetase/guanido kinase, catalytic domain"/>
    <property type="match status" value="1"/>
</dbReference>
<dbReference type="EMBL" id="CP010975">
    <property type="protein sequence ID" value="AKE51294.1"/>
    <property type="molecule type" value="Genomic_DNA"/>
</dbReference>
<feature type="region of interest" description="Disordered" evidence="13">
    <location>
        <begin position="161"/>
        <end position="182"/>
    </location>
</feature>
<comment type="subcellular location">
    <subcellularLocation>
        <location evidence="11">Cytoplasm</location>
    </subcellularLocation>
</comment>
<feature type="binding site" evidence="7">
    <location>
        <position position="130"/>
    </location>
    <ligand>
        <name>Mg(2+)</name>
        <dbReference type="ChEBI" id="CHEBI:18420"/>
        <label>1</label>
    </ligand>
</feature>
<dbReference type="HOGENOM" id="CLU_017290_1_2_6"/>
<evidence type="ECO:0000313" key="17">
    <source>
        <dbReference type="Proteomes" id="UP000034071"/>
    </source>
</evidence>
<dbReference type="InterPro" id="IPR027302">
    <property type="entry name" value="Gln_synth_N_conserv_site"/>
</dbReference>
<dbReference type="PROSITE" id="PS00180">
    <property type="entry name" value="GLNA_1"/>
    <property type="match status" value="1"/>
</dbReference>
<dbReference type="SMART" id="SM01230">
    <property type="entry name" value="Gln-synt_C"/>
    <property type="match status" value="1"/>
</dbReference>
<keyword evidence="7" id="KW-0479">Metal-binding</keyword>
<dbReference type="SUPFAM" id="SSF54368">
    <property type="entry name" value="Glutamine synthetase, N-terminal domain"/>
    <property type="match status" value="1"/>
</dbReference>
<keyword evidence="6 12" id="KW-0067">ATP-binding</keyword>
<reference evidence="16 17" key="1">
    <citation type="submission" date="2015-02" db="EMBL/GenBank/DDBJ databases">
        <title>Complete genome sequence of Kangiella geojedonensis strain YCS-5T.</title>
        <authorList>
            <person name="Kim K.M."/>
        </authorList>
    </citation>
    <scope>NUCLEOTIDE SEQUENCE [LARGE SCALE GENOMIC DNA]</scope>
    <source>
        <strain evidence="16 17">YCS-5</strain>
    </source>
</reference>
<dbReference type="FunFam" id="3.30.590.10:FF:000001">
    <property type="entry name" value="Glutamine synthetase"/>
    <property type="match status" value="1"/>
</dbReference>
<comment type="catalytic activity">
    <reaction evidence="4 12">
        <text>L-glutamate + NH4(+) + ATP = L-glutamine + ADP + phosphate + H(+)</text>
        <dbReference type="Rhea" id="RHEA:16169"/>
        <dbReference type="ChEBI" id="CHEBI:15378"/>
        <dbReference type="ChEBI" id="CHEBI:28938"/>
        <dbReference type="ChEBI" id="CHEBI:29985"/>
        <dbReference type="ChEBI" id="CHEBI:30616"/>
        <dbReference type="ChEBI" id="CHEBI:43474"/>
        <dbReference type="ChEBI" id="CHEBI:58359"/>
        <dbReference type="ChEBI" id="CHEBI:456216"/>
        <dbReference type="EC" id="6.3.1.2"/>
    </reaction>
</comment>
<dbReference type="GO" id="GO:0016020">
    <property type="term" value="C:membrane"/>
    <property type="evidence" value="ECO:0007669"/>
    <property type="project" value="TreeGrafter"/>
</dbReference>
<dbReference type="InterPro" id="IPR001637">
    <property type="entry name" value="Gln_synth_I_adenylation_site"/>
</dbReference>
<dbReference type="PROSITE" id="PS51987">
    <property type="entry name" value="GS_CATALYTIC"/>
    <property type="match status" value="1"/>
</dbReference>
<feature type="binding site" evidence="6">
    <location>
        <begin position="272"/>
        <end position="274"/>
    </location>
    <ligand>
        <name>ATP</name>
        <dbReference type="ChEBI" id="CHEBI:30616"/>
    </ligand>
</feature>
<dbReference type="Proteomes" id="UP000034071">
    <property type="component" value="Chromosome"/>
</dbReference>
<keyword evidence="12" id="KW-0436">Ligase</keyword>
<keyword evidence="17" id="KW-1185">Reference proteome</keyword>
<dbReference type="SUPFAM" id="SSF55931">
    <property type="entry name" value="Glutamine synthetase/guanido kinase"/>
    <property type="match status" value="1"/>
</dbReference>
<proteinExistence type="inferred from homology"/>
<dbReference type="InterPro" id="IPR036651">
    <property type="entry name" value="Gln_synt_N_sf"/>
</dbReference>
<evidence type="ECO:0000259" key="15">
    <source>
        <dbReference type="PROSITE" id="PS51987"/>
    </source>
</evidence>
<dbReference type="NCBIfam" id="TIGR00653">
    <property type="entry name" value="GlnA"/>
    <property type="match status" value="1"/>
</dbReference>
<dbReference type="PANTHER" id="PTHR43407">
    <property type="entry name" value="GLUTAMINE SYNTHETASE"/>
    <property type="match status" value="1"/>
</dbReference>
<dbReference type="InterPro" id="IPR004809">
    <property type="entry name" value="Gln_synth_I"/>
</dbReference>